<dbReference type="CDD" id="cd00201">
    <property type="entry name" value="WW"/>
    <property type="match status" value="1"/>
</dbReference>
<evidence type="ECO:0000313" key="3">
    <source>
        <dbReference type="EnsemblProtists" id="EOD16824"/>
    </source>
</evidence>
<dbReference type="PaxDb" id="2903-EOD16824"/>
<keyword evidence="4" id="KW-1185">Reference proteome</keyword>
<dbReference type="InterPro" id="IPR001202">
    <property type="entry name" value="WW_dom"/>
</dbReference>
<dbReference type="Gene3D" id="2.20.70.10">
    <property type="match status" value="2"/>
</dbReference>
<evidence type="ECO:0000259" key="2">
    <source>
        <dbReference type="PROSITE" id="PS50020"/>
    </source>
</evidence>
<dbReference type="AlphaFoldDB" id="A0A0D3IZY9"/>
<dbReference type="SMART" id="SM00456">
    <property type="entry name" value="WW"/>
    <property type="match status" value="2"/>
</dbReference>
<proteinExistence type="predicted"/>
<feature type="compositionally biased region" description="Basic and acidic residues" evidence="1">
    <location>
        <begin position="1"/>
        <end position="17"/>
    </location>
</feature>
<dbReference type="SUPFAM" id="SSF51045">
    <property type="entry name" value="WW domain"/>
    <property type="match status" value="2"/>
</dbReference>
<dbReference type="InterPro" id="IPR036020">
    <property type="entry name" value="WW_dom_sf"/>
</dbReference>
<feature type="domain" description="WW" evidence="2">
    <location>
        <begin position="27"/>
        <end position="61"/>
    </location>
</feature>
<accession>A0A0D3IZY9</accession>
<reference evidence="3" key="2">
    <citation type="submission" date="2024-10" db="UniProtKB">
        <authorList>
            <consortium name="EnsemblProtists"/>
        </authorList>
    </citation>
    <scope>IDENTIFICATION</scope>
</reference>
<organism evidence="3 4">
    <name type="scientific">Emiliania huxleyi (strain CCMP1516)</name>
    <dbReference type="NCBI Taxonomy" id="280463"/>
    <lineage>
        <taxon>Eukaryota</taxon>
        <taxon>Haptista</taxon>
        <taxon>Haptophyta</taxon>
        <taxon>Prymnesiophyceae</taxon>
        <taxon>Isochrysidales</taxon>
        <taxon>Noelaerhabdaceae</taxon>
        <taxon>Emiliania</taxon>
    </lineage>
</organism>
<dbReference type="HOGENOM" id="CLU_757450_0_0_1"/>
<feature type="region of interest" description="Disordered" evidence="1">
    <location>
        <begin position="196"/>
        <end position="226"/>
    </location>
</feature>
<name>A0A0D3IZY9_EMIH1</name>
<evidence type="ECO:0000256" key="1">
    <source>
        <dbReference type="SAM" id="MobiDB-lite"/>
    </source>
</evidence>
<dbReference type="Proteomes" id="UP000013827">
    <property type="component" value="Unassembled WGS sequence"/>
</dbReference>
<reference evidence="4" key="1">
    <citation type="journal article" date="2013" name="Nature">
        <title>Pan genome of the phytoplankton Emiliania underpins its global distribution.</title>
        <authorList>
            <person name="Read B.A."/>
            <person name="Kegel J."/>
            <person name="Klute M.J."/>
            <person name="Kuo A."/>
            <person name="Lefebvre S.C."/>
            <person name="Maumus F."/>
            <person name="Mayer C."/>
            <person name="Miller J."/>
            <person name="Monier A."/>
            <person name="Salamov A."/>
            <person name="Young J."/>
            <person name="Aguilar M."/>
            <person name="Claverie J.M."/>
            <person name="Frickenhaus S."/>
            <person name="Gonzalez K."/>
            <person name="Herman E.K."/>
            <person name="Lin Y.C."/>
            <person name="Napier J."/>
            <person name="Ogata H."/>
            <person name="Sarno A.F."/>
            <person name="Shmutz J."/>
            <person name="Schroeder D."/>
            <person name="de Vargas C."/>
            <person name="Verret F."/>
            <person name="von Dassow P."/>
            <person name="Valentin K."/>
            <person name="Van de Peer Y."/>
            <person name="Wheeler G."/>
            <person name="Dacks J.B."/>
            <person name="Delwiche C.F."/>
            <person name="Dyhrman S.T."/>
            <person name="Glockner G."/>
            <person name="John U."/>
            <person name="Richards T."/>
            <person name="Worden A.Z."/>
            <person name="Zhang X."/>
            <person name="Grigoriev I.V."/>
            <person name="Allen A.E."/>
            <person name="Bidle K."/>
            <person name="Borodovsky M."/>
            <person name="Bowler C."/>
            <person name="Brownlee C."/>
            <person name="Cock J.M."/>
            <person name="Elias M."/>
            <person name="Gladyshev V.N."/>
            <person name="Groth M."/>
            <person name="Guda C."/>
            <person name="Hadaegh A."/>
            <person name="Iglesias-Rodriguez M.D."/>
            <person name="Jenkins J."/>
            <person name="Jones B.M."/>
            <person name="Lawson T."/>
            <person name="Leese F."/>
            <person name="Lindquist E."/>
            <person name="Lobanov A."/>
            <person name="Lomsadze A."/>
            <person name="Malik S.B."/>
            <person name="Marsh M.E."/>
            <person name="Mackinder L."/>
            <person name="Mock T."/>
            <person name="Mueller-Roeber B."/>
            <person name="Pagarete A."/>
            <person name="Parker M."/>
            <person name="Probert I."/>
            <person name="Quesneville H."/>
            <person name="Raines C."/>
            <person name="Rensing S.A."/>
            <person name="Riano-Pachon D.M."/>
            <person name="Richier S."/>
            <person name="Rokitta S."/>
            <person name="Shiraiwa Y."/>
            <person name="Soanes D.M."/>
            <person name="van der Giezen M."/>
            <person name="Wahlund T.M."/>
            <person name="Williams B."/>
            <person name="Wilson W."/>
            <person name="Wolfe G."/>
            <person name="Wurch L.L."/>
        </authorList>
    </citation>
    <scope>NUCLEOTIDE SEQUENCE</scope>
</reference>
<feature type="region of interest" description="Disordered" evidence="1">
    <location>
        <begin position="1"/>
        <end position="25"/>
    </location>
</feature>
<dbReference type="KEGG" id="ehx:EMIHUDRAFT_210405"/>
<dbReference type="PROSITE" id="PS50020">
    <property type="entry name" value="WW_DOMAIN_2"/>
    <property type="match status" value="2"/>
</dbReference>
<evidence type="ECO:0000313" key="4">
    <source>
        <dbReference type="Proteomes" id="UP000013827"/>
    </source>
</evidence>
<feature type="region of interest" description="Disordered" evidence="1">
    <location>
        <begin position="124"/>
        <end position="157"/>
    </location>
</feature>
<dbReference type="GeneID" id="17262984"/>
<protein>
    <recommendedName>
        <fullName evidence="2">WW domain-containing protein</fullName>
    </recommendedName>
</protein>
<feature type="compositionally biased region" description="Pro residues" evidence="1">
    <location>
        <begin position="127"/>
        <end position="140"/>
    </location>
</feature>
<sequence>MADDDRSTSEAPAREPSVEPFDARFSNQEAEAWTVGWSPENSLPYYSNALLGQTTWEPPTDELRAKGDAMRVAAAWTVGVSPEHNLPYYSNALLGETTWEPPTEELAEYGRALALAGPIARLAETLPSPPQSPAAKPPPLWSGDESSPDGAGSGDAVTLASTLGLGAAGRWDPTALSASEAEVEALRLRLSHAESTNSALRPATADAAAEEPPPSDDSGEVAEAREVSATEAAALLELSELKRRFGMMRRRSAGLEARLESEGVVLLRAFRSKQEQLALAERAHAATAVRALAGRDAMAARVVSSCDRGLLRLVMRGWRQALSLQRAEAAAQDATAAAEPELYRLSYEALIDTVLEWQSAVCPEPG</sequence>
<feature type="domain" description="WW" evidence="2">
    <location>
        <begin position="70"/>
        <end position="104"/>
    </location>
</feature>
<dbReference type="RefSeq" id="XP_005769253.1">
    <property type="nucleotide sequence ID" value="XM_005769196.1"/>
</dbReference>
<dbReference type="PROSITE" id="PS01159">
    <property type="entry name" value="WW_DOMAIN_1"/>
    <property type="match status" value="2"/>
</dbReference>
<dbReference type="EnsemblProtists" id="EOD16824">
    <property type="protein sequence ID" value="EOD16824"/>
    <property type="gene ID" value="EMIHUDRAFT_210405"/>
</dbReference>